<dbReference type="SUPFAM" id="SSF53850">
    <property type="entry name" value="Periplasmic binding protein-like II"/>
    <property type="match status" value="1"/>
</dbReference>
<dbReference type="CDD" id="cd05466">
    <property type="entry name" value="PBP2_LTTR_substrate"/>
    <property type="match status" value="1"/>
</dbReference>
<evidence type="ECO:0000313" key="7">
    <source>
        <dbReference type="Proteomes" id="UP001501490"/>
    </source>
</evidence>
<evidence type="ECO:0000256" key="2">
    <source>
        <dbReference type="ARBA" id="ARBA00023015"/>
    </source>
</evidence>
<keyword evidence="4" id="KW-0804">Transcription</keyword>
<dbReference type="InterPro" id="IPR036390">
    <property type="entry name" value="WH_DNA-bd_sf"/>
</dbReference>
<sequence>MELRTLRYFVAVADAGSVNAAAQRLHLTQPSLARQLHRLERRLNLTLLESRGGRLVLTSAGRSFLPHARDLLARADAATAAVAELAAGRLPVITVAAQKLAMSAVLAPFVAGLGADDLCPTVVGCEGADGYRRLDADVDLVLAATPPAPGLDRLRVVRIPIVAYARRDHPLAGRVSVEVAELAGHRLVATGAATDVRRRLDSVVGAIGTEPARVAEVASERLAQALAAAGRGVAVVTDGPRFDLLPIRVLDADGGPLVLDLYAGWKPEHHAAEAVATLARRLQRSAPAAGRDESAA</sequence>
<dbReference type="Pfam" id="PF03466">
    <property type="entry name" value="LysR_substrate"/>
    <property type="match status" value="1"/>
</dbReference>
<accession>A0ABP6ZKK0</accession>
<evidence type="ECO:0000259" key="5">
    <source>
        <dbReference type="PROSITE" id="PS50931"/>
    </source>
</evidence>
<feature type="domain" description="HTH lysR-type" evidence="5">
    <location>
        <begin position="1"/>
        <end position="58"/>
    </location>
</feature>
<dbReference type="Gene3D" id="1.10.10.10">
    <property type="entry name" value="Winged helix-like DNA-binding domain superfamily/Winged helix DNA-binding domain"/>
    <property type="match status" value="1"/>
</dbReference>
<dbReference type="InterPro" id="IPR005119">
    <property type="entry name" value="LysR_subst-bd"/>
</dbReference>
<keyword evidence="3" id="KW-0238">DNA-binding</keyword>
<dbReference type="PRINTS" id="PR00039">
    <property type="entry name" value="HTHLYSR"/>
</dbReference>
<dbReference type="EMBL" id="BAABAB010000007">
    <property type="protein sequence ID" value="GAA3610804.1"/>
    <property type="molecule type" value="Genomic_DNA"/>
</dbReference>
<dbReference type="RefSeq" id="WP_344802109.1">
    <property type="nucleotide sequence ID" value="NZ_BAABAB010000007.1"/>
</dbReference>
<reference evidence="7" key="1">
    <citation type="journal article" date="2019" name="Int. J. Syst. Evol. Microbiol.">
        <title>The Global Catalogue of Microorganisms (GCM) 10K type strain sequencing project: providing services to taxonomists for standard genome sequencing and annotation.</title>
        <authorList>
            <consortium name="The Broad Institute Genomics Platform"/>
            <consortium name="The Broad Institute Genome Sequencing Center for Infectious Disease"/>
            <person name="Wu L."/>
            <person name="Ma J."/>
        </authorList>
    </citation>
    <scope>NUCLEOTIDE SEQUENCE [LARGE SCALE GENOMIC DNA]</scope>
    <source>
        <strain evidence="7">JCM 16929</strain>
    </source>
</reference>
<dbReference type="Proteomes" id="UP001501490">
    <property type="component" value="Unassembled WGS sequence"/>
</dbReference>
<dbReference type="InterPro" id="IPR000847">
    <property type="entry name" value="LysR_HTH_N"/>
</dbReference>
<comment type="caution">
    <text evidence="6">The sequence shown here is derived from an EMBL/GenBank/DDBJ whole genome shotgun (WGS) entry which is preliminary data.</text>
</comment>
<keyword evidence="2" id="KW-0805">Transcription regulation</keyword>
<name>A0ABP6ZKK0_9ACTN</name>
<dbReference type="Gene3D" id="3.40.190.290">
    <property type="match status" value="1"/>
</dbReference>
<dbReference type="SUPFAM" id="SSF46785">
    <property type="entry name" value="Winged helix' DNA-binding domain"/>
    <property type="match status" value="1"/>
</dbReference>
<organism evidence="6 7">
    <name type="scientific">Microlunatus ginsengisoli</name>
    <dbReference type="NCBI Taxonomy" id="363863"/>
    <lineage>
        <taxon>Bacteria</taxon>
        <taxon>Bacillati</taxon>
        <taxon>Actinomycetota</taxon>
        <taxon>Actinomycetes</taxon>
        <taxon>Propionibacteriales</taxon>
        <taxon>Propionibacteriaceae</taxon>
        <taxon>Microlunatus</taxon>
    </lineage>
</organism>
<dbReference type="Pfam" id="PF00126">
    <property type="entry name" value="HTH_1"/>
    <property type="match status" value="1"/>
</dbReference>
<dbReference type="PANTHER" id="PTHR30346:SF28">
    <property type="entry name" value="HTH-TYPE TRANSCRIPTIONAL REGULATOR CYNR"/>
    <property type="match status" value="1"/>
</dbReference>
<comment type="similarity">
    <text evidence="1">Belongs to the LysR transcriptional regulatory family.</text>
</comment>
<proteinExistence type="inferred from homology"/>
<evidence type="ECO:0000256" key="3">
    <source>
        <dbReference type="ARBA" id="ARBA00023125"/>
    </source>
</evidence>
<dbReference type="InterPro" id="IPR036388">
    <property type="entry name" value="WH-like_DNA-bd_sf"/>
</dbReference>
<evidence type="ECO:0000256" key="4">
    <source>
        <dbReference type="ARBA" id="ARBA00023163"/>
    </source>
</evidence>
<protein>
    <submittedName>
        <fullName evidence="6">LysR family transcriptional regulator</fullName>
    </submittedName>
</protein>
<evidence type="ECO:0000313" key="6">
    <source>
        <dbReference type="EMBL" id="GAA3610804.1"/>
    </source>
</evidence>
<gene>
    <name evidence="6" type="ORF">GCM10022236_10620</name>
</gene>
<keyword evidence="7" id="KW-1185">Reference proteome</keyword>
<dbReference type="PANTHER" id="PTHR30346">
    <property type="entry name" value="TRANSCRIPTIONAL DUAL REGULATOR HCAR-RELATED"/>
    <property type="match status" value="1"/>
</dbReference>
<evidence type="ECO:0000256" key="1">
    <source>
        <dbReference type="ARBA" id="ARBA00009437"/>
    </source>
</evidence>
<dbReference type="PROSITE" id="PS50931">
    <property type="entry name" value="HTH_LYSR"/>
    <property type="match status" value="1"/>
</dbReference>